<comment type="caution">
    <text evidence="1">The sequence shown here is derived from an EMBL/GenBank/DDBJ whole genome shotgun (WGS) entry which is preliminary data.</text>
</comment>
<dbReference type="AlphaFoldDB" id="X0RZQ8"/>
<accession>X0RZQ8</accession>
<sequence length="93" mass="10536">QFHIFGLGYDWTVADLLPETPEQILHLSADLVYNGGVFGADHDWSHMVFGVSTDFEVADNLTFTPALYYQASIENTVNTQDEVWVGLSMKYKF</sequence>
<organism evidence="1">
    <name type="scientific">marine sediment metagenome</name>
    <dbReference type="NCBI Taxonomy" id="412755"/>
    <lineage>
        <taxon>unclassified sequences</taxon>
        <taxon>metagenomes</taxon>
        <taxon>ecological metagenomes</taxon>
    </lineage>
</organism>
<protein>
    <submittedName>
        <fullName evidence="1">Uncharacterized protein</fullName>
    </submittedName>
</protein>
<name>X0RZQ8_9ZZZZ</name>
<proteinExistence type="predicted"/>
<reference evidence="1" key="1">
    <citation type="journal article" date="2014" name="Front. Microbiol.">
        <title>High frequency of phylogenetically diverse reductive dehalogenase-homologous genes in deep subseafloor sedimentary metagenomes.</title>
        <authorList>
            <person name="Kawai M."/>
            <person name="Futagami T."/>
            <person name="Toyoda A."/>
            <person name="Takaki Y."/>
            <person name="Nishi S."/>
            <person name="Hori S."/>
            <person name="Arai W."/>
            <person name="Tsubouchi T."/>
            <person name="Morono Y."/>
            <person name="Uchiyama I."/>
            <person name="Ito T."/>
            <person name="Fujiyama A."/>
            <person name="Inagaki F."/>
            <person name="Takami H."/>
        </authorList>
    </citation>
    <scope>NUCLEOTIDE SEQUENCE</scope>
    <source>
        <strain evidence="1">Expedition CK06-06</strain>
    </source>
</reference>
<feature type="non-terminal residue" evidence="1">
    <location>
        <position position="1"/>
    </location>
</feature>
<evidence type="ECO:0000313" key="1">
    <source>
        <dbReference type="EMBL" id="GAF74314.1"/>
    </source>
</evidence>
<dbReference type="EMBL" id="BARS01008125">
    <property type="protein sequence ID" value="GAF74314.1"/>
    <property type="molecule type" value="Genomic_DNA"/>
</dbReference>
<gene>
    <name evidence="1" type="ORF">S01H1_15561</name>
</gene>